<dbReference type="InterPro" id="IPR006162">
    <property type="entry name" value="Ppantetheine_attach_site"/>
</dbReference>
<dbReference type="SUPFAM" id="SSF51735">
    <property type="entry name" value="NAD(P)-binding Rossmann-fold domains"/>
    <property type="match status" value="2"/>
</dbReference>
<feature type="region of interest" description="Disordered" evidence="7">
    <location>
        <begin position="1515"/>
        <end position="1553"/>
    </location>
</feature>
<organism evidence="10 11">
    <name type="scientific">Corallococcus interemptor</name>
    <dbReference type="NCBI Taxonomy" id="2316720"/>
    <lineage>
        <taxon>Bacteria</taxon>
        <taxon>Pseudomonadati</taxon>
        <taxon>Myxococcota</taxon>
        <taxon>Myxococcia</taxon>
        <taxon>Myxococcales</taxon>
        <taxon>Cystobacterineae</taxon>
        <taxon>Myxococcaceae</taxon>
        <taxon>Corallococcus</taxon>
    </lineage>
</organism>
<dbReference type="PROSITE" id="PS00012">
    <property type="entry name" value="PHOSPHOPANTETHEINE"/>
    <property type="match status" value="1"/>
</dbReference>
<dbReference type="PANTHER" id="PTHR43775:SF51">
    <property type="entry name" value="INACTIVE PHENOLPHTHIOCEROL SYNTHESIS POLYKETIDE SYNTHASE TYPE I PKS1-RELATED"/>
    <property type="match status" value="1"/>
</dbReference>
<dbReference type="SUPFAM" id="SSF52151">
    <property type="entry name" value="FabD/lysophospholipase-like"/>
    <property type="match status" value="1"/>
</dbReference>
<dbReference type="PROSITE" id="PS52004">
    <property type="entry name" value="KS3_2"/>
    <property type="match status" value="1"/>
</dbReference>
<dbReference type="Pfam" id="PF02801">
    <property type="entry name" value="Ketoacyl-synt_C"/>
    <property type="match status" value="1"/>
</dbReference>
<protein>
    <submittedName>
        <fullName evidence="10">SDR family oxidoreductase</fullName>
    </submittedName>
</protein>
<dbReference type="CDD" id="cd00833">
    <property type="entry name" value="PKS"/>
    <property type="match status" value="1"/>
</dbReference>
<proteinExistence type="predicted"/>
<comment type="caution">
    <text evidence="10">The sequence shown here is derived from an EMBL/GenBank/DDBJ whole genome shotgun (WGS) entry which is preliminary data.</text>
</comment>
<dbReference type="InterPro" id="IPR050091">
    <property type="entry name" value="PKS_NRPS_Biosynth_Enz"/>
</dbReference>
<feature type="compositionally biased region" description="Polar residues" evidence="7">
    <location>
        <begin position="1427"/>
        <end position="1437"/>
    </location>
</feature>
<evidence type="ECO:0000256" key="4">
    <source>
        <dbReference type="ARBA" id="ARBA00022832"/>
    </source>
</evidence>
<evidence type="ECO:0000256" key="7">
    <source>
        <dbReference type="SAM" id="MobiDB-lite"/>
    </source>
</evidence>
<dbReference type="FunFam" id="1.10.1200.10:FF:000016">
    <property type="entry name" value="Non-ribosomal peptide synthase"/>
    <property type="match status" value="1"/>
</dbReference>
<keyword evidence="4" id="KW-0276">Fatty acid metabolism</keyword>
<evidence type="ECO:0000313" key="10">
    <source>
        <dbReference type="EMBL" id="RKH70480.1"/>
    </source>
</evidence>
<dbReference type="FunFam" id="3.40.47.10:FF:000042">
    <property type="entry name" value="Polyketide synthase Pks13"/>
    <property type="match status" value="1"/>
</dbReference>
<feature type="compositionally biased region" description="Acidic residues" evidence="7">
    <location>
        <begin position="1519"/>
        <end position="1529"/>
    </location>
</feature>
<dbReference type="Proteomes" id="UP000282656">
    <property type="component" value="Unassembled WGS sequence"/>
</dbReference>
<dbReference type="GO" id="GO:0004312">
    <property type="term" value="F:fatty acid synthase activity"/>
    <property type="evidence" value="ECO:0007669"/>
    <property type="project" value="TreeGrafter"/>
</dbReference>
<dbReference type="SUPFAM" id="SSF47336">
    <property type="entry name" value="ACP-like"/>
    <property type="match status" value="1"/>
</dbReference>
<evidence type="ECO:0000313" key="11">
    <source>
        <dbReference type="Proteomes" id="UP000282656"/>
    </source>
</evidence>
<feature type="region of interest" description="Disordered" evidence="7">
    <location>
        <begin position="1406"/>
        <end position="1438"/>
    </location>
</feature>
<gene>
    <name evidence="10" type="ORF">D7X96_11520</name>
</gene>
<dbReference type="InterPro" id="IPR029058">
    <property type="entry name" value="AB_hydrolase_fold"/>
</dbReference>
<dbReference type="InterPro" id="IPR014043">
    <property type="entry name" value="Acyl_transferase_dom"/>
</dbReference>
<dbReference type="SMART" id="SM00823">
    <property type="entry name" value="PKS_PP"/>
    <property type="match status" value="1"/>
</dbReference>
<dbReference type="PANTHER" id="PTHR43775">
    <property type="entry name" value="FATTY ACID SYNTHASE"/>
    <property type="match status" value="1"/>
</dbReference>
<dbReference type="InterPro" id="IPR036736">
    <property type="entry name" value="ACP-like_sf"/>
</dbReference>
<dbReference type="Gene3D" id="3.40.366.10">
    <property type="entry name" value="Malonyl-Coenzyme A Acyl Carrier Protein, domain 2"/>
    <property type="match status" value="1"/>
</dbReference>
<reference evidence="11" key="1">
    <citation type="submission" date="2018-09" db="EMBL/GenBank/DDBJ databases">
        <authorList>
            <person name="Livingstone P.G."/>
            <person name="Whitworth D.E."/>
        </authorList>
    </citation>
    <scope>NUCLEOTIDE SEQUENCE [LARGE SCALE GENOMIC DNA]</scope>
    <source>
        <strain evidence="11">AB047A</strain>
    </source>
</reference>
<name>A0A3A8QU90_9BACT</name>
<dbReference type="Pfam" id="PF08659">
    <property type="entry name" value="KR"/>
    <property type="match status" value="1"/>
</dbReference>
<dbReference type="SMART" id="SM01294">
    <property type="entry name" value="PKS_PP_betabranch"/>
    <property type="match status" value="1"/>
</dbReference>
<dbReference type="InterPro" id="IPR020806">
    <property type="entry name" value="PKS_PP-bd"/>
</dbReference>
<dbReference type="CDD" id="cd08953">
    <property type="entry name" value="KR_2_SDR_x"/>
    <property type="match status" value="1"/>
</dbReference>
<dbReference type="Pfam" id="PF00550">
    <property type="entry name" value="PP-binding"/>
    <property type="match status" value="1"/>
</dbReference>
<dbReference type="SMART" id="SM00822">
    <property type="entry name" value="PKS_KR"/>
    <property type="match status" value="1"/>
</dbReference>
<dbReference type="SMART" id="SM00825">
    <property type="entry name" value="PKS_KS"/>
    <property type="match status" value="1"/>
</dbReference>
<dbReference type="InterPro" id="IPR016036">
    <property type="entry name" value="Malonyl_transacylase_ACP-bd"/>
</dbReference>
<evidence type="ECO:0000259" key="9">
    <source>
        <dbReference type="PROSITE" id="PS52004"/>
    </source>
</evidence>
<dbReference type="OrthoDB" id="7617297at2"/>
<dbReference type="SUPFAM" id="SSF55048">
    <property type="entry name" value="Probable ACP-binding domain of malonyl-CoA ACP transacylase"/>
    <property type="match status" value="1"/>
</dbReference>
<dbReference type="InterPro" id="IPR016039">
    <property type="entry name" value="Thiolase-like"/>
</dbReference>
<keyword evidence="5" id="KW-0443">Lipid metabolism</keyword>
<dbReference type="InterPro" id="IPR009081">
    <property type="entry name" value="PP-bd_ACP"/>
</dbReference>
<dbReference type="InterPro" id="IPR014031">
    <property type="entry name" value="Ketoacyl_synth_C"/>
</dbReference>
<dbReference type="InterPro" id="IPR036291">
    <property type="entry name" value="NAD(P)-bd_dom_sf"/>
</dbReference>
<dbReference type="InterPro" id="IPR057326">
    <property type="entry name" value="KR_dom"/>
</dbReference>
<keyword evidence="3" id="KW-0808">Transferase</keyword>
<dbReference type="Gene3D" id="3.40.50.1820">
    <property type="entry name" value="alpha/beta hydrolase"/>
    <property type="match status" value="1"/>
</dbReference>
<dbReference type="Gene3D" id="3.40.47.10">
    <property type="match status" value="1"/>
</dbReference>
<dbReference type="InterPro" id="IPR013968">
    <property type="entry name" value="PKS_KR"/>
</dbReference>
<accession>A0A3A8QU90</accession>
<dbReference type="InterPro" id="IPR020841">
    <property type="entry name" value="PKS_Beta-ketoAc_synthase_dom"/>
</dbReference>
<dbReference type="SMART" id="SM00827">
    <property type="entry name" value="PKS_AT"/>
    <property type="match status" value="1"/>
</dbReference>
<dbReference type="InterPro" id="IPR001227">
    <property type="entry name" value="Ac_transferase_dom_sf"/>
</dbReference>
<dbReference type="Pfam" id="PF00698">
    <property type="entry name" value="Acyl_transf_1"/>
    <property type="match status" value="1"/>
</dbReference>
<evidence type="ECO:0000256" key="6">
    <source>
        <dbReference type="ARBA" id="ARBA00023268"/>
    </source>
</evidence>
<evidence type="ECO:0000259" key="8">
    <source>
        <dbReference type="PROSITE" id="PS50075"/>
    </source>
</evidence>
<dbReference type="InterPro" id="IPR016035">
    <property type="entry name" value="Acyl_Trfase/lysoPLipase"/>
</dbReference>
<feature type="domain" description="Carrier" evidence="8">
    <location>
        <begin position="1441"/>
        <end position="1516"/>
    </location>
</feature>
<keyword evidence="2" id="KW-0597">Phosphoprotein</keyword>
<dbReference type="PROSITE" id="PS50075">
    <property type="entry name" value="CARRIER"/>
    <property type="match status" value="1"/>
</dbReference>
<dbReference type="SUPFAM" id="SSF53901">
    <property type="entry name" value="Thiolase-like"/>
    <property type="match status" value="1"/>
</dbReference>
<evidence type="ECO:0000256" key="2">
    <source>
        <dbReference type="ARBA" id="ARBA00022553"/>
    </source>
</evidence>
<dbReference type="Pfam" id="PF00109">
    <property type="entry name" value="ketoacyl-synt"/>
    <property type="match status" value="1"/>
</dbReference>
<dbReference type="GO" id="GO:0031177">
    <property type="term" value="F:phosphopantetheine binding"/>
    <property type="evidence" value="ECO:0007669"/>
    <property type="project" value="InterPro"/>
</dbReference>
<keyword evidence="11" id="KW-1185">Reference proteome</keyword>
<feature type="compositionally biased region" description="Low complexity" evidence="7">
    <location>
        <begin position="1406"/>
        <end position="1415"/>
    </location>
</feature>
<dbReference type="Gene3D" id="3.30.70.3290">
    <property type="match status" value="1"/>
</dbReference>
<evidence type="ECO:0000256" key="1">
    <source>
        <dbReference type="ARBA" id="ARBA00022450"/>
    </source>
</evidence>
<dbReference type="GO" id="GO:0044550">
    <property type="term" value="P:secondary metabolite biosynthetic process"/>
    <property type="evidence" value="ECO:0007669"/>
    <property type="project" value="UniProtKB-ARBA"/>
</dbReference>
<evidence type="ECO:0000256" key="3">
    <source>
        <dbReference type="ARBA" id="ARBA00022679"/>
    </source>
</evidence>
<evidence type="ECO:0000256" key="5">
    <source>
        <dbReference type="ARBA" id="ARBA00023098"/>
    </source>
</evidence>
<dbReference type="InterPro" id="IPR014030">
    <property type="entry name" value="Ketoacyl_synth_N"/>
</dbReference>
<keyword evidence="6" id="KW-0511">Multifunctional enzyme</keyword>
<dbReference type="GO" id="GO:0006633">
    <property type="term" value="P:fatty acid biosynthetic process"/>
    <property type="evidence" value="ECO:0007669"/>
    <property type="project" value="TreeGrafter"/>
</dbReference>
<dbReference type="EMBL" id="RAWM01000023">
    <property type="protein sequence ID" value="RKH70480.1"/>
    <property type="molecule type" value="Genomic_DNA"/>
</dbReference>
<feature type="compositionally biased region" description="Basic and acidic residues" evidence="7">
    <location>
        <begin position="1544"/>
        <end position="1553"/>
    </location>
</feature>
<feature type="domain" description="Ketosynthase family 3 (KS3)" evidence="9">
    <location>
        <begin position="8"/>
        <end position="435"/>
    </location>
</feature>
<keyword evidence="1" id="KW-0596">Phosphopantetheine</keyword>
<dbReference type="RefSeq" id="WP_121769715.1">
    <property type="nucleotide sequence ID" value="NZ_RAWM01000023.1"/>
</dbReference>
<dbReference type="Gene3D" id="3.40.50.720">
    <property type="entry name" value="NAD(P)-binding Rossmann-like Domain"/>
    <property type="match status" value="1"/>
</dbReference>
<dbReference type="Pfam" id="PF22621">
    <property type="entry name" value="CurL-like_PKS_C"/>
    <property type="match status" value="1"/>
</dbReference>
<sequence length="1553" mass="165909">MSTDTPEVDGIAVIGLGGRLPGAKTIAEFWKNLTGGVESITFFTDEELIAEGADPAMVRAPNYVKARGTLGDTDQFDAAFFGMNPREAALMDPQHRVFLECAWEAMESAGYSPERQPGRVGVFGGMSMNTYLLSNLYSHLAHVASVESLQASIGNDKDSLTTEVAYRMDLKGPAVTVQSSSSTSLTCIHYACQSLLSFECDMALAGGVSIHFPEKAGYLYHEGGTTAPDGHCHTFDAEAAGFVAGHGAAVVALKRLSDALKDGDTVYAVVRGSAVNNDGSQKVSYMAPAVAGQAEVIALAQAVAGVDPDSIGYVEAHGTATKVGDPIEVAALTQAFRQGTDKKNFCALGSVKSNIGHLDSAAGAVGFIKAALTLHHKVIPPSLNFKTPNPACDFPNSPFYVNTELRDFPRGETPRRAGVTSLGMGGTNAHAILEEAPELPATDKARLPAQVVLLSARTENSLEVATDRLAAHLRENPDVDLADVAYTLQLGRKRFGKRRAVVARTTAELASALAERTPGRVFSGSAENSGRPVMFMFSGQGSQYVDMGRELYETESAFRAQVDTCAEKLKPHLGLDLRTVLYPAAESRELASERLKQTGLTQPALFVIEYALAKLWESWGVTPHAMVGHSIGEYVAACLAGVFSLDDALALVAARGRLMQSLPAGSMLAVSLPEEHVTPMLPEGLSVAAVNSPATCVVAGPTPLIDAFVETLKLQGLASSRLHTSHAFHSAMMDPILDAFREAVRKVARKAPAKPYLSNVTGTWVTAEQATSPDYWAKHLRGAVRFADGVGELLKESDAILLEVGPGNTLVTLARQHPDKGAKHALINSLRHPKEQVADLDHVLGTLGRLWLEGVEADWDAFRGGEKRRRIALPTSPFERQKHWVDPRKETAADGERSEWASADQKQPVARWFYLPSWQRALPSPQGTWSEKKATWWLLLPDDSNEGLGARLALKLGEAGQDVVRITPAAVTAKHDEHHWSLALGGEATVLEALTAQGRAPDHVLHLGTLGLGDVHGEADFESALGKGFLGLLSLAQALGRQPGTRPVSLVAVTNRMQALGDEAPNPELSTVLGPVRVIPQEYGHLSAKAVDVRLPHSGSWQETALVEALLSEAATPSKLENVIAYRGGARWVQHFEHVPADAPRSAQLPLRDGGVYLLIGGFGTLGFSHAKSLAKRAKAKLVLAGRTALPERSQWDAHLSAHGEDDAVSRRIRQVRELEALGAQVHTVAVDAGNKVQVKEAVDAALTHFGALHGVVFAAGDVGQALFRAIPDTRPEDVRDTFHGRVRGLYALEEAVRGRALDFCVLSSSLAAVLGGLGLASYSAATSFMDAFATKQAQTSPVPWMSVGWDAWQYESRAGGAQSPFGALAITASEGEDAFEQLFQLGAVSHVAVSTSNLRARARKWAQPAAAQEQEQAKKQDVGSALGTTPRPTLQNAYVPPRDALEEQIAQLWQTTLGIDQVGVHDNFFELGGNSLVGVKLIARVREQFGVALPAVTLYEGPTVGALARLLKAASGSEDTEAAPEETEALSRGERRRARRANRRGEGATDEE</sequence>
<dbReference type="Gene3D" id="3.30.70.250">
    <property type="entry name" value="Malonyl-CoA ACP transacylase, ACP-binding"/>
    <property type="match status" value="1"/>
</dbReference>